<feature type="transmembrane region" description="Helical" evidence="6">
    <location>
        <begin position="97"/>
        <end position="118"/>
    </location>
</feature>
<evidence type="ECO:0000313" key="7">
    <source>
        <dbReference type="EMBL" id="CAB5030711.1"/>
    </source>
</evidence>
<proteinExistence type="predicted"/>
<dbReference type="AlphaFoldDB" id="A0A6J7RPG9"/>
<sequence>MFIAVGLGPLLQRSELLLIVVQVLGGIYLIYLGIDALRHRQAHADDMVKVEEVKPSNYQILRQGFTVGVLNPKALVFFSAVFPQFVDPAVGSITIQLLIFGAIFTALALMLDGTWGILVGSSRDWFVTSKSRLVTLRTIGGVVMMALGIGVIIPVLISQLK</sequence>
<dbReference type="GO" id="GO:0015171">
    <property type="term" value="F:amino acid transmembrane transporter activity"/>
    <property type="evidence" value="ECO:0007669"/>
    <property type="project" value="TreeGrafter"/>
</dbReference>
<dbReference type="PANTHER" id="PTHR30086">
    <property type="entry name" value="ARGININE EXPORTER PROTEIN ARGO"/>
    <property type="match status" value="1"/>
</dbReference>
<evidence type="ECO:0000256" key="4">
    <source>
        <dbReference type="ARBA" id="ARBA00022989"/>
    </source>
</evidence>
<dbReference type="GO" id="GO:0005886">
    <property type="term" value="C:plasma membrane"/>
    <property type="evidence" value="ECO:0007669"/>
    <property type="project" value="UniProtKB-SubCell"/>
</dbReference>
<dbReference type="PANTHER" id="PTHR30086:SF20">
    <property type="entry name" value="ARGININE EXPORTER PROTEIN ARGO-RELATED"/>
    <property type="match status" value="1"/>
</dbReference>
<dbReference type="InterPro" id="IPR001123">
    <property type="entry name" value="LeuE-type"/>
</dbReference>
<dbReference type="EMBL" id="CAFBPK010000051">
    <property type="protein sequence ID" value="CAB5030711.1"/>
    <property type="molecule type" value="Genomic_DNA"/>
</dbReference>
<gene>
    <name evidence="7" type="ORF">UFOPK4097_01617</name>
</gene>
<dbReference type="Pfam" id="PF01810">
    <property type="entry name" value="LysE"/>
    <property type="match status" value="1"/>
</dbReference>
<keyword evidence="4 6" id="KW-1133">Transmembrane helix</keyword>
<keyword evidence="3 6" id="KW-0812">Transmembrane</keyword>
<evidence type="ECO:0000256" key="5">
    <source>
        <dbReference type="ARBA" id="ARBA00023136"/>
    </source>
</evidence>
<evidence type="ECO:0000256" key="3">
    <source>
        <dbReference type="ARBA" id="ARBA00022692"/>
    </source>
</evidence>
<accession>A0A6J7RPG9</accession>
<evidence type="ECO:0000256" key="6">
    <source>
        <dbReference type="SAM" id="Phobius"/>
    </source>
</evidence>
<organism evidence="7">
    <name type="scientific">freshwater metagenome</name>
    <dbReference type="NCBI Taxonomy" id="449393"/>
    <lineage>
        <taxon>unclassified sequences</taxon>
        <taxon>metagenomes</taxon>
        <taxon>ecological metagenomes</taxon>
    </lineage>
</organism>
<evidence type="ECO:0000256" key="2">
    <source>
        <dbReference type="ARBA" id="ARBA00022475"/>
    </source>
</evidence>
<protein>
    <submittedName>
        <fullName evidence="7">Unannotated protein</fullName>
    </submittedName>
</protein>
<feature type="transmembrane region" description="Helical" evidence="6">
    <location>
        <begin position="138"/>
        <end position="157"/>
    </location>
</feature>
<keyword evidence="2" id="KW-1003">Cell membrane</keyword>
<feature type="transmembrane region" description="Helical" evidence="6">
    <location>
        <begin position="16"/>
        <end position="34"/>
    </location>
</feature>
<comment type="subcellular location">
    <subcellularLocation>
        <location evidence="1">Cell membrane</location>
        <topology evidence="1">Multi-pass membrane protein</topology>
    </subcellularLocation>
</comment>
<reference evidence="7" key="1">
    <citation type="submission" date="2020-05" db="EMBL/GenBank/DDBJ databases">
        <authorList>
            <person name="Chiriac C."/>
            <person name="Salcher M."/>
            <person name="Ghai R."/>
            <person name="Kavagutti S V."/>
        </authorList>
    </citation>
    <scope>NUCLEOTIDE SEQUENCE</scope>
</reference>
<keyword evidence="5 6" id="KW-0472">Membrane</keyword>
<name>A0A6J7RPG9_9ZZZZ</name>
<evidence type="ECO:0000256" key="1">
    <source>
        <dbReference type="ARBA" id="ARBA00004651"/>
    </source>
</evidence>